<sequence length="452" mass="49258">MKNSPLACVKEAKTTTSQCYIQPTMLEQAKHRGYTDNLAALGHIRFRKPGSKESQYLDVGCGVGSFTKEALLKHVWPCRRIVALDRSPAMIEYARKNYDHSSIDYELTDIETDDTRALVIKYGQFDRIYSFMAFHCIQDLQRAYHHLHGLLREGGESAIERSVVRRALRVRIFSGSEDKANLTIMHMAKIHFSGGERITFGGDEEDEAPSPSPKPATPSGATRRRAISPRSRSREGDAKDGRNRKRSRVEVARGPRCSGGARAAVSRGSAGARGTPGYTGANCQHWPTLWFVQMTADVVTFVVAALVPLTYILREASVTAKEAHEAGSAMDVDDIANTANITATPLGDRFGSADLDNSSLEASAAVVSGFGSSFTGSGEPSTPEGVPSLRERAGERPSLKHRSKTVRGAGPKQEQRVRGSSLQPGNEEEELHREGEASHAHSIEHAAEKSTS</sequence>
<comment type="caution">
    <text evidence="1">The sequence shown here is derived from an EMBL/GenBank/DDBJ whole genome shotgun (WGS) entry which is preliminary data.</text>
</comment>
<name>A0ACB8C7A3_DERSI</name>
<evidence type="ECO:0000313" key="1">
    <source>
        <dbReference type="EMBL" id="KAH7936768.1"/>
    </source>
</evidence>
<evidence type="ECO:0000313" key="2">
    <source>
        <dbReference type="Proteomes" id="UP000821865"/>
    </source>
</evidence>
<reference evidence="1" key="1">
    <citation type="submission" date="2020-05" db="EMBL/GenBank/DDBJ databases">
        <title>Large-scale comparative analyses of tick genomes elucidate their genetic diversity and vector capacities.</title>
        <authorList>
            <person name="Jia N."/>
            <person name="Wang J."/>
            <person name="Shi W."/>
            <person name="Du L."/>
            <person name="Sun Y."/>
            <person name="Zhan W."/>
            <person name="Jiang J."/>
            <person name="Wang Q."/>
            <person name="Zhang B."/>
            <person name="Ji P."/>
            <person name="Sakyi L.B."/>
            <person name="Cui X."/>
            <person name="Yuan T."/>
            <person name="Jiang B."/>
            <person name="Yang W."/>
            <person name="Lam T.T.-Y."/>
            <person name="Chang Q."/>
            <person name="Ding S."/>
            <person name="Wang X."/>
            <person name="Zhu J."/>
            <person name="Ruan X."/>
            <person name="Zhao L."/>
            <person name="Wei J."/>
            <person name="Que T."/>
            <person name="Du C."/>
            <person name="Cheng J."/>
            <person name="Dai P."/>
            <person name="Han X."/>
            <person name="Huang E."/>
            <person name="Gao Y."/>
            <person name="Liu J."/>
            <person name="Shao H."/>
            <person name="Ye R."/>
            <person name="Li L."/>
            <person name="Wei W."/>
            <person name="Wang X."/>
            <person name="Wang C."/>
            <person name="Yang T."/>
            <person name="Huo Q."/>
            <person name="Li W."/>
            <person name="Guo W."/>
            <person name="Chen H."/>
            <person name="Zhou L."/>
            <person name="Ni X."/>
            <person name="Tian J."/>
            <person name="Zhou Y."/>
            <person name="Sheng Y."/>
            <person name="Liu T."/>
            <person name="Pan Y."/>
            <person name="Xia L."/>
            <person name="Li J."/>
            <person name="Zhao F."/>
            <person name="Cao W."/>
        </authorList>
    </citation>
    <scope>NUCLEOTIDE SEQUENCE</scope>
    <source>
        <strain evidence="1">Dsil-2018</strain>
    </source>
</reference>
<accession>A0ACB8C7A3</accession>
<dbReference type="Proteomes" id="UP000821865">
    <property type="component" value="Chromosome 8"/>
</dbReference>
<proteinExistence type="predicted"/>
<dbReference type="EMBL" id="CM023477">
    <property type="protein sequence ID" value="KAH7936768.1"/>
    <property type="molecule type" value="Genomic_DNA"/>
</dbReference>
<gene>
    <name evidence="1" type="ORF">HPB49_003911</name>
</gene>
<protein>
    <submittedName>
        <fullName evidence="1">Uncharacterized protein</fullName>
    </submittedName>
</protein>
<organism evidence="1 2">
    <name type="scientific">Dermacentor silvarum</name>
    <name type="common">Tick</name>
    <dbReference type="NCBI Taxonomy" id="543639"/>
    <lineage>
        <taxon>Eukaryota</taxon>
        <taxon>Metazoa</taxon>
        <taxon>Ecdysozoa</taxon>
        <taxon>Arthropoda</taxon>
        <taxon>Chelicerata</taxon>
        <taxon>Arachnida</taxon>
        <taxon>Acari</taxon>
        <taxon>Parasitiformes</taxon>
        <taxon>Ixodida</taxon>
        <taxon>Ixodoidea</taxon>
        <taxon>Ixodidae</taxon>
        <taxon>Rhipicephalinae</taxon>
        <taxon>Dermacentor</taxon>
    </lineage>
</organism>
<keyword evidence="2" id="KW-1185">Reference proteome</keyword>